<dbReference type="PANTHER" id="PTHR22996">
    <property type="entry name" value="MAHOGUNIN"/>
    <property type="match status" value="1"/>
</dbReference>
<dbReference type="InterPro" id="IPR013083">
    <property type="entry name" value="Znf_RING/FYVE/PHD"/>
</dbReference>
<name>A0AAV1SXB9_9STRA</name>
<keyword evidence="3" id="KW-0808">Transferase</keyword>
<dbReference type="PROSITE" id="PS50089">
    <property type="entry name" value="ZF_RING_2"/>
    <property type="match status" value="1"/>
</dbReference>
<protein>
    <recommendedName>
        <fullName evidence="2">RING-type E3 ubiquitin transferase</fullName>
        <ecNumber evidence="2">2.3.2.27</ecNumber>
    </recommendedName>
</protein>
<evidence type="ECO:0000256" key="8">
    <source>
        <dbReference type="PROSITE-ProRule" id="PRU00175"/>
    </source>
</evidence>
<keyword evidence="7" id="KW-0862">Zinc</keyword>
<keyword evidence="6" id="KW-0833">Ubl conjugation pathway</keyword>
<comment type="catalytic activity">
    <reaction evidence="1">
        <text>S-ubiquitinyl-[E2 ubiquitin-conjugating enzyme]-L-cysteine + [acceptor protein]-L-lysine = [E2 ubiquitin-conjugating enzyme]-L-cysteine + N(6)-ubiquitinyl-[acceptor protein]-L-lysine.</text>
        <dbReference type="EC" id="2.3.2.27"/>
    </reaction>
</comment>
<dbReference type="InterPro" id="IPR001841">
    <property type="entry name" value="Znf_RING"/>
</dbReference>
<dbReference type="Gene3D" id="3.30.40.10">
    <property type="entry name" value="Zinc/RING finger domain, C3HC4 (zinc finger)"/>
    <property type="match status" value="1"/>
</dbReference>
<evidence type="ECO:0000313" key="11">
    <source>
        <dbReference type="EMBL" id="CAK7890865.1"/>
    </source>
</evidence>
<organism evidence="11 13">
    <name type="scientific">Peronospora matthiolae</name>
    <dbReference type="NCBI Taxonomy" id="2874970"/>
    <lineage>
        <taxon>Eukaryota</taxon>
        <taxon>Sar</taxon>
        <taxon>Stramenopiles</taxon>
        <taxon>Oomycota</taxon>
        <taxon>Peronosporomycetes</taxon>
        <taxon>Peronosporales</taxon>
        <taxon>Peronosporaceae</taxon>
        <taxon>Peronospora</taxon>
    </lineage>
</organism>
<evidence type="ECO:0000256" key="9">
    <source>
        <dbReference type="SAM" id="MobiDB-lite"/>
    </source>
</evidence>
<evidence type="ECO:0000256" key="3">
    <source>
        <dbReference type="ARBA" id="ARBA00022679"/>
    </source>
</evidence>
<comment type="caution">
    <text evidence="11">The sequence shown here is derived from an EMBL/GenBank/DDBJ whole genome shotgun (WGS) entry which is preliminary data.</text>
</comment>
<evidence type="ECO:0000313" key="12">
    <source>
        <dbReference type="EMBL" id="CAK7941732.1"/>
    </source>
</evidence>
<keyword evidence="5 8" id="KW-0863">Zinc-finger</keyword>
<dbReference type="EC" id="2.3.2.27" evidence="2"/>
<feature type="domain" description="RING-type" evidence="10">
    <location>
        <begin position="292"/>
        <end position="331"/>
    </location>
</feature>
<dbReference type="EMBL" id="CAKLBY020000003">
    <property type="protein sequence ID" value="CAK7890865.1"/>
    <property type="molecule type" value="Genomic_DNA"/>
</dbReference>
<dbReference type="SUPFAM" id="SSF57850">
    <property type="entry name" value="RING/U-box"/>
    <property type="match status" value="1"/>
</dbReference>
<evidence type="ECO:0000256" key="1">
    <source>
        <dbReference type="ARBA" id="ARBA00000900"/>
    </source>
</evidence>
<feature type="region of interest" description="Disordered" evidence="9">
    <location>
        <begin position="1"/>
        <end position="38"/>
    </location>
</feature>
<dbReference type="GO" id="GO:0061630">
    <property type="term" value="F:ubiquitin protein ligase activity"/>
    <property type="evidence" value="ECO:0007669"/>
    <property type="project" value="UniProtKB-EC"/>
</dbReference>
<evidence type="ECO:0000256" key="4">
    <source>
        <dbReference type="ARBA" id="ARBA00022723"/>
    </source>
</evidence>
<accession>A0AAV1SXB9</accession>
<dbReference type="GO" id="GO:0005737">
    <property type="term" value="C:cytoplasm"/>
    <property type="evidence" value="ECO:0007669"/>
    <property type="project" value="TreeGrafter"/>
</dbReference>
<reference evidence="11" key="1">
    <citation type="submission" date="2024-01" db="EMBL/GenBank/DDBJ databases">
        <authorList>
            <person name="Webb A."/>
        </authorList>
    </citation>
    <scope>NUCLEOTIDE SEQUENCE</scope>
    <source>
        <strain evidence="11">Pm1</strain>
    </source>
</reference>
<dbReference type="Pfam" id="PF26192">
    <property type="entry name" value="RNF157-like_N"/>
    <property type="match status" value="1"/>
</dbReference>
<dbReference type="InterPro" id="IPR058981">
    <property type="entry name" value="MGRN1/RNF157-like_N"/>
</dbReference>
<dbReference type="PANTHER" id="PTHR22996:SF0">
    <property type="entry name" value="RE60872P-RELATED"/>
    <property type="match status" value="1"/>
</dbReference>
<keyword evidence="4" id="KW-0479">Metal-binding</keyword>
<evidence type="ECO:0000259" key="10">
    <source>
        <dbReference type="PROSITE" id="PS50089"/>
    </source>
</evidence>
<evidence type="ECO:0000256" key="5">
    <source>
        <dbReference type="ARBA" id="ARBA00022771"/>
    </source>
</evidence>
<proteinExistence type="predicted"/>
<feature type="compositionally biased region" description="Polar residues" evidence="9">
    <location>
        <begin position="1"/>
        <end position="17"/>
    </location>
</feature>
<evidence type="ECO:0000256" key="7">
    <source>
        <dbReference type="ARBA" id="ARBA00022833"/>
    </source>
</evidence>
<dbReference type="InterPro" id="IPR045194">
    <property type="entry name" value="MGRN1/RNF157-like"/>
</dbReference>
<dbReference type="Proteomes" id="UP001162060">
    <property type="component" value="Unassembled WGS sequence"/>
</dbReference>
<gene>
    <name evidence="12" type="ORF">PM001_LOCUS26882</name>
    <name evidence="11" type="ORF">PM001_LOCUS66</name>
</gene>
<dbReference type="Pfam" id="PF13920">
    <property type="entry name" value="zf-C3HC4_3"/>
    <property type="match status" value="1"/>
</dbReference>
<dbReference type="AlphaFoldDB" id="A0AAV1SXB9"/>
<dbReference type="GO" id="GO:0016567">
    <property type="term" value="P:protein ubiquitination"/>
    <property type="evidence" value="ECO:0007669"/>
    <property type="project" value="TreeGrafter"/>
</dbReference>
<evidence type="ECO:0000313" key="13">
    <source>
        <dbReference type="Proteomes" id="UP001162060"/>
    </source>
</evidence>
<dbReference type="EMBL" id="CAKLBY020000264">
    <property type="protein sequence ID" value="CAK7941732.1"/>
    <property type="molecule type" value="Genomic_DNA"/>
</dbReference>
<evidence type="ECO:0000256" key="6">
    <source>
        <dbReference type="ARBA" id="ARBA00022786"/>
    </source>
</evidence>
<dbReference type="GO" id="GO:0008270">
    <property type="term" value="F:zinc ion binding"/>
    <property type="evidence" value="ECO:0007669"/>
    <property type="project" value="UniProtKB-KW"/>
</dbReference>
<evidence type="ECO:0000256" key="2">
    <source>
        <dbReference type="ARBA" id="ARBA00012483"/>
    </source>
</evidence>
<sequence>MGHTASTNRWQPRISETTLDEEPERTAAASRGSYAPAQAVATTRGRPDMAFISTNDGVPKPIGLPELQQSSTITNHVNLNKSSLKLERSITEPSQYALTFKFDATKACRISVYVVAAEVVEAGTGNLSYALACADNIPILTQHFSHGMRQTFVLKGGEKEEQTLTKDREKLEHPGSFLDLSGYDADDLVYKADERQFPLIITLEVVSDGTSIQSQSTFCSFFRTAEDDWDVRVLKQKVLVDGLTYEVQEIYGISASVNIAPETKRSDKAEDDHVAISPSTGAGIGPSQEAECIICLCEPRDTIILPCRHMCLCSGCAETLSKRCSMCPVCRTRVEAMLHMRNEGQETLNLSSECSVQGNRRRML</sequence>